<evidence type="ECO:0000313" key="2">
    <source>
        <dbReference type="Proteomes" id="UP000199206"/>
    </source>
</evidence>
<organism evidence="1 2">
    <name type="scientific">Sphingomonas gellani</name>
    <dbReference type="NCBI Taxonomy" id="1166340"/>
    <lineage>
        <taxon>Bacteria</taxon>
        <taxon>Pseudomonadati</taxon>
        <taxon>Pseudomonadota</taxon>
        <taxon>Alphaproteobacteria</taxon>
        <taxon>Sphingomonadales</taxon>
        <taxon>Sphingomonadaceae</taxon>
        <taxon>Sphingomonas</taxon>
    </lineage>
</organism>
<dbReference type="EMBL" id="FOCF01000001">
    <property type="protein sequence ID" value="SEM52820.1"/>
    <property type="molecule type" value="Genomic_DNA"/>
</dbReference>
<sequence>MVVGSQHTRVFCDAICEAAWGVEQAEIRRIGDRTVERFKAIVLRRFPDADIVEDDDRWQRPHVYVTRNRMGRLAPRQVVVAFRFPGMAYGPASLRWDHRSTYRGGKPEWSCCNGDKEAFEAWAAASKPVPSIPFAMERE</sequence>
<dbReference type="STRING" id="1166340.SAMN05192583_0522"/>
<protein>
    <submittedName>
        <fullName evidence="1">Uncharacterized protein</fullName>
    </submittedName>
</protein>
<dbReference type="Proteomes" id="UP000199206">
    <property type="component" value="Unassembled WGS sequence"/>
</dbReference>
<dbReference type="RefSeq" id="WP_212611377.1">
    <property type="nucleotide sequence ID" value="NZ_FOCF01000001.1"/>
</dbReference>
<reference evidence="2" key="1">
    <citation type="submission" date="2016-10" db="EMBL/GenBank/DDBJ databases">
        <authorList>
            <person name="Varghese N."/>
            <person name="Submissions S."/>
        </authorList>
    </citation>
    <scope>NUCLEOTIDE SEQUENCE [LARGE SCALE GENOMIC DNA]</scope>
    <source>
        <strain evidence="2">S6-262</strain>
    </source>
</reference>
<accession>A0A1H7Z2X5</accession>
<name>A0A1H7Z2X5_9SPHN</name>
<evidence type="ECO:0000313" key="1">
    <source>
        <dbReference type="EMBL" id="SEM52820.1"/>
    </source>
</evidence>
<gene>
    <name evidence="1" type="ORF">SAMN05192583_0522</name>
</gene>
<keyword evidence="2" id="KW-1185">Reference proteome</keyword>
<proteinExistence type="predicted"/>
<dbReference type="AlphaFoldDB" id="A0A1H7Z2X5"/>